<name>A0A8S3S7R2_MYTED</name>
<keyword evidence="6" id="KW-1185">Reference proteome</keyword>
<dbReference type="Pfam" id="PF00431">
    <property type="entry name" value="CUB"/>
    <property type="match status" value="1"/>
</dbReference>
<reference evidence="5" key="1">
    <citation type="submission" date="2021-03" db="EMBL/GenBank/DDBJ databases">
        <authorList>
            <person name="Bekaert M."/>
        </authorList>
    </citation>
    <scope>NUCLEOTIDE SEQUENCE</scope>
</reference>
<gene>
    <name evidence="5" type="ORF">MEDL_30075</name>
</gene>
<dbReference type="InterPro" id="IPR035914">
    <property type="entry name" value="Sperma_CUB_dom_sf"/>
</dbReference>
<proteinExistence type="predicted"/>
<keyword evidence="3" id="KW-1133">Transmembrane helix</keyword>
<evidence type="ECO:0000256" key="3">
    <source>
        <dbReference type="SAM" id="Phobius"/>
    </source>
</evidence>
<keyword evidence="3" id="KW-0472">Membrane</keyword>
<dbReference type="AlphaFoldDB" id="A0A8S3S7R2"/>
<evidence type="ECO:0000256" key="2">
    <source>
        <dbReference type="PROSITE-ProRule" id="PRU00059"/>
    </source>
</evidence>
<feature type="transmembrane region" description="Helical" evidence="3">
    <location>
        <begin position="181"/>
        <end position="198"/>
    </location>
</feature>
<evidence type="ECO:0000313" key="5">
    <source>
        <dbReference type="EMBL" id="CAG2216366.1"/>
    </source>
</evidence>
<dbReference type="OrthoDB" id="6097730at2759"/>
<dbReference type="PROSITE" id="PS01180">
    <property type="entry name" value="CUB"/>
    <property type="match status" value="1"/>
</dbReference>
<accession>A0A8S3S7R2</accession>
<evidence type="ECO:0000313" key="6">
    <source>
        <dbReference type="Proteomes" id="UP000683360"/>
    </source>
</evidence>
<dbReference type="SUPFAM" id="SSF49854">
    <property type="entry name" value="Spermadhesin, CUB domain"/>
    <property type="match status" value="1"/>
</dbReference>
<comment type="caution">
    <text evidence="5">The sequence shown here is derived from an EMBL/GenBank/DDBJ whole genome shotgun (WGS) entry which is preliminary data.</text>
</comment>
<dbReference type="EMBL" id="CAJPWZ010001480">
    <property type="protein sequence ID" value="CAG2216366.1"/>
    <property type="molecule type" value="Genomic_DNA"/>
</dbReference>
<dbReference type="Gene3D" id="2.60.120.290">
    <property type="entry name" value="Spermadhesin, CUB domain"/>
    <property type="match status" value="1"/>
</dbReference>
<dbReference type="Proteomes" id="UP000683360">
    <property type="component" value="Unassembled WGS sequence"/>
</dbReference>
<feature type="transmembrane region" description="Helical" evidence="3">
    <location>
        <begin position="218"/>
        <end position="240"/>
    </location>
</feature>
<comment type="caution">
    <text evidence="2">Lacks conserved residue(s) required for the propagation of feature annotation.</text>
</comment>
<evidence type="ECO:0000256" key="1">
    <source>
        <dbReference type="ARBA" id="ARBA00023157"/>
    </source>
</evidence>
<evidence type="ECO:0000259" key="4">
    <source>
        <dbReference type="PROSITE" id="PS01180"/>
    </source>
</evidence>
<keyword evidence="1" id="KW-1015">Disulfide bond</keyword>
<keyword evidence="3" id="KW-0812">Transmembrane</keyword>
<organism evidence="5 6">
    <name type="scientific">Mytilus edulis</name>
    <name type="common">Blue mussel</name>
    <dbReference type="NCBI Taxonomy" id="6550"/>
    <lineage>
        <taxon>Eukaryota</taxon>
        <taxon>Metazoa</taxon>
        <taxon>Spiralia</taxon>
        <taxon>Lophotrochozoa</taxon>
        <taxon>Mollusca</taxon>
        <taxon>Bivalvia</taxon>
        <taxon>Autobranchia</taxon>
        <taxon>Pteriomorphia</taxon>
        <taxon>Mytilida</taxon>
        <taxon>Mytiloidea</taxon>
        <taxon>Mytilidae</taxon>
        <taxon>Mytilinae</taxon>
        <taxon>Mytilus</taxon>
    </lineage>
</organism>
<sequence>MDKVRVLTNKELKHSCNHETMINKPGYEWIKDGLNFQSTSVPSYFWFNNDEMRLCVSITILMVLEMLFIAKSKACSKCSCLAKSFEFVASYTKIALVSSEYTENTTGLMKCAWVVKAQNSSHSVTFKMSQVLTTKSSFCGEDYVFIRDGSSGRGPPLGYWCKDGTYDTEVTSYSNAIHVELETYSNGIAGLIFVMSFWESSVSSSVQYGPIEYGIANYVLLAFSFLIGSLLLGAVAFLIYREYKKHQAEKEMKFREKLLMRRTGISGRSGGIINDDFRHDSVSDKNTSFIFLSPTPTSEISL</sequence>
<feature type="domain" description="CUB" evidence="4">
    <location>
        <begin position="78"/>
        <end position="200"/>
    </location>
</feature>
<protein>
    <recommendedName>
        <fullName evidence="4">CUB domain-containing protein</fullName>
    </recommendedName>
</protein>
<dbReference type="InterPro" id="IPR000859">
    <property type="entry name" value="CUB_dom"/>
</dbReference>